<evidence type="ECO:0000256" key="4">
    <source>
        <dbReference type="ARBA" id="ARBA00022737"/>
    </source>
</evidence>
<feature type="domain" description="C2H2-type" evidence="13">
    <location>
        <begin position="338"/>
        <end position="365"/>
    </location>
</feature>
<dbReference type="PROSITE" id="PS50097">
    <property type="entry name" value="BTB"/>
    <property type="match status" value="1"/>
</dbReference>
<protein>
    <recommendedName>
        <fullName evidence="16">Zinc finger and BTB domain-containing protein 32</fullName>
    </recommendedName>
</protein>
<evidence type="ECO:0000256" key="7">
    <source>
        <dbReference type="ARBA" id="ARBA00023015"/>
    </source>
</evidence>
<reference evidence="14 15" key="1">
    <citation type="submission" date="2024-04" db="EMBL/GenBank/DDBJ databases">
        <authorList>
            <person name="Waldvogel A.-M."/>
            <person name="Schoenle A."/>
        </authorList>
    </citation>
    <scope>NUCLEOTIDE SEQUENCE [LARGE SCALE GENOMIC DNA]</scope>
</reference>
<proteinExistence type="inferred from homology"/>
<keyword evidence="7" id="KW-0805">Transcription regulation</keyword>
<evidence type="ECO:0000256" key="8">
    <source>
        <dbReference type="ARBA" id="ARBA00023163"/>
    </source>
</evidence>
<sequence length="437" mass="49290">MLRLQNPQSFHFLPRADVLRHSNVLCDAAICVDGHLFQAHRLVLACTSRALARLMSLQQDGRVQCGVQGVSARTFKQLLDYIYAQVVEVTEPELQTLLRGAQLLEMDGLEEQCKTLLLKLQKPNTETTNCITPAPKTGKEVKEELLICKRKETAEEVSEEKSHQKAQTLSQNPRDSVITSSVLSSPWTLPAHVWNSVSTLRHIAQNYSLMSMPNTLCSLSMPPHRVLLSSAFHRPARDLNRLARDLHRPAQAMSVPDFPSETGPLRAGSFIAQGLKRKKLKDRASRTRTQDRTSCRGEAKVDAGRGCQLCSSQPQGSSECRCPSAVRPGAQEPQHKPYQCQRCMKRFSLKHQLDTHLRVHTGEKPFECLLCGQRSRDYSAMVKHLRTHGGAAPYQCTVCLQFCSSLVNMQRHVKSHELSHFPHDWSLARTYMYRSHL</sequence>
<keyword evidence="4" id="KW-0677">Repeat</keyword>
<evidence type="ECO:0000259" key="13">
    <source>
        <dbReference type="PROSITE" id="PS50157"/>
    </source>
</evidence>
<evidence type="ECO:0000256" key="10">
    <source>
        <dbReference type="PROSITE-ProRule" id="PRU00042"/>
    </source>
</evidence>
<accession>A0AAV2MDN6</accession>
<keyword evidence="9" id="KW-0539">Nucleus</keyword>
<evidence type="ECO:0000313" key="14">
    <source>
        <dbReference type="EMBL" id="CAL1611394.1"/>
    </source>
</evidence>
<dbReference type="PANTHER" id="PTHR24394:SF29">
    <property type="entry name" value="MYONEURIN"/>
    <property type="match status" value="1"/>
</dbReference>
<dbReference type="PROSITE" id="PS50157">
    <property type="entry name" value="ZINC_FINGER_C2H2_2"/>
    <property type="match status" value="2"/>
</dbReference>
<dbReference type="GO" id="GO:0000981">
    <property type="term" value="F:DNA-binding transcription factor activity, RNA polymerase II-specific"/>
    <property type="evidence" value="ECO:0007669"/>
    <property type="project" value="TreeGrafter"/>
</dbReference>
<feature type="domain" description="BTB" evidence="12">
    <location>
        <begin position="26"/>
        <end position="91"/>
    </location>
</feature>
<name>A0AAV2MDN6_KNICA</name>
<dbReference type="GO" id="GO:0008270">
    <property type="term" value="F:zinc ion binding"/>
    <property type="evidence" value="ECO:0007669"/>
    <property type="project" value="UniProtKB-KW"/>
</dbReference>
<keyword evidence="15" id="KW-1185">Reference proteome</keyword>
<evidence type="ECO:0000256" key="6">
    <source>
        <dbReference type="ARBA" id="ARBA00022833"/>
    </source>
</evidence>
<keyword evidence="6" id="KW-0862">Zinc</keyword>
<dbReference type="InterPro" id="IPR000210">
    <property type="entry name" value="BTB/POZ_dom"/>
</dbReference>
<feature type="domain" description="C2H2-type" evidence="13">
    <location>
        <begin position="366"/>
        <end position="393"/>
    </location>
</feature>
<dbReference type="Gene3D" id="3.30.710.10">
    <property type="entry name" value="Potassium Channel Kv1.1, Chain A"/>
    <property type="match status" value="1"/>
</dbReference>
<dbReference type="SUPFAM" id="SSF54695">
    <property type="entry name" value="POZ domain"/>
    <property type="match status" value="1"/>
</dbReference>
<evidence type="ECO:0000256" key="2">
    <source>
        <dbReference type="ARBA" id="ARBA00006991"/>
    </source>
</evidence>
<comment type="subcellular location">
    <subcellularLocation>
        <location evidence="1">Nucleus</location>
    </subcellularLocation>
</comment>
<dbReference type="Proteomes" id="UP001497482">
    <property type="component" value="Chromosome 7"/>
</dbReference>
<dbReference type="GO" id="GO:0005634">
    <property type="term" value="C:nucleus"/>
    <property type="evidence" value="ECO:0007669"/>
    <property type="project" value="UniProtKB-SubCell"/>
</dbReference>
<keyword evidence="3" id="KW-0479">Metal-binding</keyword>
<dbReference type="EMBL" id="OZ035829">
    <property type="protein sequence ID" value="CAL1611394.1"/>
    <property type="molecule type" value="Genomic_DNA"/>
</dbReference>
<evidence type="ECO:0008006" key="16">
    <source>
        <dbReference type="Google" id="ProtNLM"/>
    </source>
</evidence>
<dbReference type="SMART" id="SM00225">
    <property type="entry name" value="BTB"/>
    <property type="match status" value="1"/>
</dbReference>
<dbReference type="SUPFAM" id="SSF57667">
    <property type="entry name" value="beta-beta-alpha zinc fingers"/>
    <property type="match status" value="2"/>
</dbReference>
<dbReference type="Pfam" id="PF00651">
    <property type="entry name" value="BTB"/>
    <property type="match status" value="1"/>
</dbReference>
<dbReference type="InterPro" id="IPR013087">
    <property type="entry name" value="Znf_C2H2_type"/>
</dbReference>
<feature type="region of interest" description="Disordered" evidence="11">
    <location>
        <begin position="156"/>
        <end position="175"/>
    </location>
</feature>
<evidence type="ECO:0000259" key="12">
    <source>
        <dbReference type="PROSITE" id="PS50097"/>
    </source>
</evidence>
<keyword evidence="5 10" id="KW-0863">Zinc-finger</keyword>
<dbReference type="AlphaFoldDB" id="A0AAV2MDN6"/>
<comment type="similarity">
    <text evidence="2">Belongs to the krueppel C2H2-type zinc-finger protein family.</text>
</comment>
<evidence type="ECO:0000256" key="9">
    <source>
        <dbReference type="ARBA" id="ARBA00023242"/>
    </source>
</evidence>
<evidence type="ECO:0000256" key="5">
    <source>
        <dbReference type="ARBA" id="ARBA00022771"/>
    </source>
</evidence>
<evidence type="ECO:0000313" key="15">
    <source>
        <dbReference type="Proteomes" id="UP001497482"/>
    </source>
</evidence>
<evidence type="ECO:0000256" key="3">
    <source>
        <dbReference type="ARBA" id="ARBA00022723"/>
    </source>
</evidence>
<dbReference type="InterPro" id="IPR011333">
    <property type="entry name" value="SKP1/BTB/POZ_sf"/>
</dbReference>
<dbReference type="FunFam" id="3.30.160.60:FF:000553">
    <property type="entry name" value="Zinc finger and BTB domain-containing protein 16"/>
    <property type="match status" value="1"/>
</dbReference>
<feature type="region of interest" description="Disordered" evidence="11">
    <location>
        <begin position="311"/>
        <end position="333"/>
    </location>
</feature>
<dbReference type="SMART" id="SM00355">
    <property type="entry name" value="ZnF_C2H2"/>
    <property type="match status" value="3"/>
</dbReference>
<evidence type="ECO:0000256" key="11">
    <source>
        <dbReference type="SAM" id="MobiDB-lite"/>
    </source>
</evidence>
<dbReference type="FunFam" id="3.30.160.60:FF:000099">
    <property type="entry name" value="Zinc finger protein 79"/>
    <property type="match status" value="1"/>
</dbReference>
<dbReference type="InterPro" id="IPR036236">
    <property type="entry name" value="Znf_C2H2_sf"/>
</dbReference>
<dbReference type="PANTHER" id="PTHR24394">
    <property type="entry name" value="ZINC FINGER PROTEIN"/>
    <property type="match status" value="1"/>
</dbReference>
<feature type="compositionally biased region" description="Polar residues" evidence="11">
    <location>
        <begin position="165"/>
        <end position="175"/>
    </location>
</feature>
<evidence type="ECO:0000256" key="1">
    <source>
        <dbReference type="ARBA" id="ARBA00004123"/>
    </source>
</evidence>
<gene>
    <name evidence="14" type="ORF">KC01_LOCUS37820</name>
</gene>
<keyword evidence="8" id="KW-0804">Transcription</keyword>
<dbReference type="PROSITE" id="PS00028">
    <property type="entry name" value="ZINC_FINGER_C2H2_1"/>
    <property type="match status" value="2"/>
</dbReference>
<dbReference type="Gene3D" id="3.30.160.60">
    <property type="entry name" value="Classic Zinc Finger"/>
    <property type="match status" value="2"/>
</dbReference>
<organism evidence="14 15">
    <name type="scientific">Knipowitschia caucasica</name>
    <name type="common">Caucasian dwarf goby</name>
    <name type="synonym">Pomatoschistus caucasicus</name>
    <dbReference type="NCBI Taxonomy" id="637954"/>
    <lineage>
        <taxon>Eukaryota</taxon>
        <taxon>Metazoa</taxon>
        <taxon>Chordata</taxon>
        <taxon>Craniata</taxon>
        <taxon>Vertebrata</taxon>
        <taxon>Euteleostomi</taxon>
        <taxon>Actinopterygii</taxon>
        <taxon>Neopterygii</taxon>
        <taxon>Teleostei</taxon>
        <taxon>Neoteleostei</taxon>
        <taxon>Acanthomorphata</taxon>
        <taxon>Gobiaria</taxon>
        <taxon>Gobiiformes</taxon>
        <taxon>Gobioidei</taxon>
        <taxon>Gobiidae</taxon>
        <taxon>Gobiinae</taxon>
        <taxon>Knipowitschia</taxon>
    </lineage>
</organism>